<name>A0A8T1Z8R7_ARASU</name>
<proteinExistence type="inferred from homology"/>
<feature type="region of interest" description="Disordered" evidence="3">
    <location>
        <begin position="528"/>
        <end position="558"/>
    </location>
</feature>
<dbReference type="OrthoDB" id="666364at2759"/>
<comment type="caution">
    <text evidence="5">The sequence shown here is derived from an EMBL/GenBank/DDBJ whole genome shotgun (WGS) entry which is preliminary data.</text>
</comment>
<protein>
    <submittedName>
        <fullName evidence="5">SKI-interacting protein SKIP SNW domain</fullName>
    </submittedName>
</protein>
<dbReference type="GO" id="GO:0000398">
    <property type="term" value="P:mRNA splicing, via spliceosome"/>
    <property type="evidence" value="ECO:0007669"/>
    <property type="project" value="InterPro"/>
</dbReference>
<gene>
    <name evidence="5" type="ORF">ISN44_As11g009430</name>
</gene>
<dbReference type="InterPro" id="IPR017862">
    <property type="entry name" value="SKI-int_prot_SKIP"/>
</dbReference>
<reference evidence="5 6" key="1">
    <citation type="submission" date="2020-12" db="EMBL/GenBank/DDBJ databases">
        <title>Concerted genomic and epigenomic changes stabilize Arabidopsis allopolyploids.</title>
        <authorList>
            <person name="Chen Z."/>
        </authorList>
    </citation>
    <scope>NUCLEOTIDE SEQUENCE [LARGE SCALE GENOMIC DNA]</scope>
    <source>
        <strain evidence="5">As9502</strain>
        <tissue evidence="5">Leaf</tissue>
    </source>
</reference>
<evidence type="ECO:0000313" key="6">
    <source>
        <dbReference type="Proteomes" id="UP000694251"/>
    </source>
</evidence>
<keyword evidence="2" id="KW-0175">Coiled coil</keyword>
<accession>A0A8T1Z8R7</accession>
<evidence type="ECO:0000256" key="3">
    <source>
        <dbReference type="SAM" id="MobiDB-lite"/>
    </source>
</evidence>
<dbReference type="InterPro" id="IPR004015">
    <property type="entry name" value="SKI-int_prot_SKIP_SNW-dom"/>
</dbReference>
<evidence type="ECO:0000313" key="5">
    <source>
        <dbReference type="EMBL" id="KAG7554737.1"/>
    </source>
</evidence>
<feature type="domain" description="SKI-interacting protein SKIP SNW" evidence="4">
    <location>
        <begin position="179"/>
        <end position="338"/>
    </location>
</feature>
<dbReference type="PANTHER" id="PTHR12096">
    <property type="entry name" value="NUCLEAR PROTEIN SKIP-RELATED"/>
    <property type="match status" value="1"/>
</dbReference>
<dbReference type="AlphaFoldDB" id="A0A8T1Z8R7"/>
<evidence type="ECO:0000256" key="1">
    <source>
        <dbReference type="ARBA" id="ARBA00010197"/>
    </source>
</evidence>
<keyword evidence="6" id="KW-1185">Reference proteome</keyword>
<dbReference type="Proteomes" id="UP000694251">
    <property type="component" value="Chromosome 11"/>
</dbReference>
<sequence>MTCLKVLLPPPAKSTATSTFYDHSKDPWFKYRFMESEAKHSSSLIVKPVPAYLKRQGFRPEDNGDGGAFPEIHVHQYPLGMGRTSYNNRTLPDTVDSQGNLVFDAVVRQSENSKKIVYSQHYDVIPKILKNDGDLVEEEELEKQIHETTEETKAAIEKIVNARLRISQPKNVPKQSDSTYIKYTPSQQSAAFNSGAKERIVRMVEMPVDPLDPPKFKHKRVPRASGSPPVPVLHSPPRPVTVKDRQDWNIPPCISNWKNQKGYTIPLDKRLAADGRRLEDAQVNDDFAKLSEALYVAEQKAREAISVRSKVQKEMVMKEKERKEKELRDLAQKARRERTLVTSIPKQSVLPGGDCDDDRERRDKIREERCKEREREKRLEAAGKKKSKITRDRERDISEKVALGMASVGGRGGEVMYDQRLFNQEKGMGSGFATDDQYNVYDKGLFNVQPTLSTLYKPKKDMDDEMYHQEQLHKLKNTERFKPDKAFTGAGKRERPLEFEKDAEEDPFGLAQWACNVKKSKKLFGSEGTMRASAGGCSSSSKDGSARAKINFTPLSRQ</sequence>
<feature type="coiled-coil region" evidence="2">
    <location>
        <begin position="308"/>
        <end position="340"/>
    </location>
</feature>
<feature type="compositionally biased region" description="Pro residues" evidence="3">
    <location>
        <begin position="228"/>
        <end position="239"/>
    </location>
</feature>
<dbReference type="EMBL" id="JAEFBJ010000011">
    <property type="protein sequence ID" value="KAG7554737.1"/>
    <property type="molecule type" value="Genomic_DNA"/>
</dbReference>
<comment type="similarity">
    <text evidence="1">Belongs to the SNW family.</text>
</comment>
<feature type="region of interest" description="Disordered" evidence="3">
    <location>
        <begin position="342"/>
        <end position="362"/>
    </location>
</feature>
<organism evidence="5 6">
    <name type="scientific">Arabidopsis suecica</name>
    <name type="common">Swedish thale-cress</name>
    <name type="synonym">Cardaminopsis suecica</name>
    <dbReference type="NCBI Taxonomy" id="45249"/>
    <lineage>
        <taxon>Eukaryota</taxon>
        <taxon>Viridiplantae</taxon>
        <taxon>Streptophyta</taxon>
        <taxon>Embryophyta</taxon>
        <taxon>Tracheophyta</taxon>
        <taxon>Spermatophyta</taxon>
        <taxon>Magnoliopsida</taxon>
        <taxon>eudicotyledons</taxon>
        <taxon>Gunneridae</taxon>
        <taxon>Pentapetalae</taxon>
        <taxon>rosids</taxon>
        <taxon>malvids</taxon>
        <taxon>Brassicales</taxon>
        <taxon>Brassicaceae</taxon>
        <taxon>Camelineae</taxon>
        <taxon>Arabidopsis</taxon>
    </lineage>
</organism>
<feature type="region of interest" description="Disordered" evidence="3">
    <location>
        <begin position="211"/>
        <end position="247"/>
    </location>
</feature>
<evidence type="ECO:0000259" key="4">
    <source>
        <dbReference type="Pfam" id="PF02731"/>
    </source>
</evidence>
<evidence type="ECO:0000256" key="2">
    <source>
        <dbReference type="SAM" id="Coils"/>
    </source>
</evidence>
<dbReference type="Pfam" id="PF02731">
    <property type="entry name" value="SKIP_SNW"/>
    <property type="match status" value="1"/>
</dbReference>
<dbReference type="GO" id="GO:0005681">
    <property type="term" value="C:spliceosomal complex"/>
    <property type="evidence" value="ECO:0007669"/>
    <property type="project" value="InterPro"/>
</dbReference>